<evidence type="ECO:0000256" key="2">
    <source>
        <dbReference type="SAM" id="Phobius"/>
    </source>
</evidence>
<accession>A0ABP0PY38</accession>
<protein>
    <submittedName>
        <fullName evidence="3">Uncharacterized protein</fullName>
    </submittedName>
</protein>
<evidence type="ECO:0000256" key="1">
    <source>
        <dbReference type="SAM" id="MobiDB-lite"/>
    </source>
</evidence>
<organism evidence="3 4">
    <name type="scientific">Durusdinium trenchii</name>
    <dbReference type="NCBI Taxonomy" id="1381693"/>
    <lineage>
        <taxon>Eukaryota</taxon>
        <taxon>Sar</taxon>
        <taxon>Alveolata</taxon>
        <taxon>Dinophyceae</taxon>
        <taxon>Suessiales</taxon>
        <taxon>Symbiodiniaceae</taxon>
        <taxon>Durusdinium</taxon>
    </lineage>
</organism>
<feature type="compositionally biased region" description="Basic and acidic residues" evidence="1">
    <location>
        <begin position="108"/>
        <end position="157"/>
    </location>
</feature>
<proteinExistence type="predicted"/>
<reference evidence="3 4" key="1">
    <citation type="submission" date="2024-02" db="EMBL/GenBank/DDBJ databases">
        <authorList>
            <person name="Chen Y."/>
            <person name="Shah S."/>
            <person name="Dougan E. K."/>
            <person name="Thang M."/>
            <person name="Chan C."/>
        </authorList>
    </citation>
    <scope>NUCLEOTIDE SEQUENCE [LARGE SCALE GENOMIC DNA]</scope>
</reference>
<feature type="transmembrane region" description="Helical" evidence="2">
    <location>
        <begin position="451"/>
        <end position="468"/>
    </location>
</feature>
<dbReference type="EMBL" id="CAXAMN010023795">
    <property type="protein sequence ID" value="CAK9080925.1"/>
    <property type="molecule type" value="Genomic_DNA"/>
</dbReference>
<dbReference type="Proteomes" id="UP001642484">
    <property type="component" value="Unassembled WGS sequence"/>
</dbReference>
<sequence length="553" mass="61436">MAQRSGPVAPATGPVDAPDALPRMLPTGFDELLQAIHAVHDSIANRLDTLEDGLHHLGEQMDHRFSVSSAASESRRAKRQAKQSAAKQALQMDISSLVPFRAPHRRRTASEDVKDTKDMKDKDVENKTLKEKKEEKKAPRKELKPMAEGREELEATGHKVSGTASRGSHSPPKLSRRTSSVEMQQVVSGRANLSDVFKLRETRLTANLSPRRLTAVLPIPSGQSESDQPSLLEESLVLSWSQSCWLTLSPLNNLVSRHFSAALGLVPLFGVSSLGCTRWWASRLYHWLLISFLFFRLVSKGYDLVLCHNADQAHNLCFHPWPPLAVDFFLILGSCLVLLSLGGFWSYKDTTRLVAQSIEELSCYCEKTSLDMAWKIWSSSDALLLVLVWLALLGDASCLEAKRDWRGISSLFRKTSRSFERCLTALGSTMVMLIFAQLYDLQQDRGMDLVASSMFVAYLIPGVLWTHASTTTACRRLPSLVTLCDVEDEEQDHDYLGLATFLSLSECGFFVWDTCVTMGLVQKLLYFTFALAGTVGFQTGAVQKILFASAESA</sequence>
<feature type="transmembrane region" description="Helical" evidence="2">
    <location>
        <begin position="422"/>
        <end position="439"/>
    </location>
</feature>
<evidence type="ECO:0000313" key="3">
    <source>
        <dbReference type="EMBL" id="CAK9080925.1"/>
    </source>
</evidence>
<gene>
    <name evidence="3" type="ORF">CCMP2556_LOCUS39652</name>
</gene>
<keyword evidence="4" id="KW-1185">Reference proteome</keyword>
<feature type="region of interest" description="Disordered" evidence="1">
    <location>
        <begin position="65"/>
        <end position="180"/>
    </location>
</feature>
<evidence type="ECO:0000313" key="4">
    <source>
        <dbReference type="Proteomes" id="UP001642484"/>
    </source>
</evidence>
<keyword evidence="2" id="KW-0472">Membrane</keyword>
<keyword evidence="2" id="KW-1133">Transmembrane helix</keyword>
<feature type="region of interest" description="Disordered" evidence="1">
    <location>
        <begin position="1"/>
        <end position="22"/>
    </location>
</feature>
<feature type="transmembrane region" description="Helical" evidence="2">
    <location>
        <begin position="328"/>
        <end position="347"/>
    </location>
</feature>
<keyword evidence="2" id="KW-0812">Transmembrane</keyword>
<comment type="caution">
    <text evidence="3">The sequence shown here is derived from an EMBL/GenBank/DDBJ whole genome shotgun (WGS) entry which is preliminary data.</text>
</comment>
<name>A0ABP0PY38_9DINO</name>